<feature type="domain" description="DUF5597" evidence="2">
    <location>
        <begin position="403"/>
        <end position="564"/>
    </location>
</feature>
<dbReference type="Pfam" id="PF01301">
    <property type="entry name" value="Glyco_hydro_35"/>
    <property type="match status" value="1"/>
</dbReference>
<evidence type="ECO:0000313" key="4">
    <source>
        <dbReference type="Proteomes" id="UP000824007"/>
    </source>
</evidence>
<reference evidence="3" key="2">
    <citation type="submission" date="2021-04" db="EMBL/GenBank/DDBJ databases">
        <authorList>
            <person name="Gilroy R."/>
        </authorList>
    </citation>
    <scope>NUCLEOTIDE SEQUENCE</scope>
    <source>
        <strain evidence="3">ChiSxjej3B15-24422</strain>
    </source>
</reference>
<dbReference type="Gene3D" id="3.20.20.80">
    <property type="entry name" value="Glycosidases"/>
    <property type="match status" value="1"/>
</dbReference>
<feature type="domain" description="Glycoside hydrolase 35 catalytic" evidence="1">
    <location>
        <begin position="42"/>
        <end position="207"/>
    </location>
</feature>
<dbReference type="AlphaFoldDB" id="A0A9D1YPB4"/>
<accession>A0A9D1YPB4</accession>
<dbReference type="Proteomes" id="UP000824007">
    <property type="component" value="Unassembled WGS sequence"/>
</dbReference>
<dbReference type="Gene3D" id="2.60.220.20">
    <property type="entry name" value="putative beta-Galactosidase from caulobacter crescentus"/>
    <property type="match status" value="1"/>
</dbReference>
<comment type="caution">
    <text evidence="3">The sequence shown here is derived from an EMBL/GenBank/DDBJ whole genome shotgun (WGS) entry which is preliminary data.</text>
</comment>
<evidence type="ECO:0000259" key="2">
    <source>
        <dbReference type="Pfam" id="PF18120"/>
    </source>
</evidence>
<gene>
    <name evidence="3" type="ORF">H9831_03730</name>
</gene>
<dbReference type="SUPFAM" id="SSF51445">
    <property type="entry name" value="(Trans)glycosidases"/>
    <property type="match status" value="1"/>
</dbReference>
<reference evidence="3" key="1">
    <citation type="journal article" date="2021" name="PeerJ">
        <title>Extensive microbial diversity within the chicken gut microbiome revealed by metagenomics and culture.</title>
        <authorList>
            <person name="Gilroy R."/>
            <person name="Ravi A."/>
            <person name="Getino M."/>
            <person name="Pursley I."/>
            <person name="Horton D.L."/>
            <person name="Alikhan N.F."/>
            <person name="Baker D."/>
            <person name="Gharbi K."/>
            <person name="Hall N."/>
            <person name="Watson M."/>
            <person name="Adriaenssens E.M."/>
            <person name="Foster-Nyarko E."/>
            <person name="Jarju S."/>
            <person name="Secka A."/>
            <person name="Antonio M."/>
            <person name="Oren A."/>
            <person name="Chaudhuri R.R."/>
            <person name="La Ragione R."/>
            <person name="Hildebrand F."/>
            <person name="Pallen M.J."/>
        </authorList>
    </citation>
    <scope>NUCLEOTIDE SEQUENCE</scope>
    <source>
        <strain evidence="3">ChiSxjej3B15-24422</strain>
    </source>
</reference>
<organism evidence="3 4">
    <name type="scientific">Candidatus Eisenbergiella pullistercoris</name>
    <dbReference type="NCBI Taxonomy" id="2838555"/>
    <lineage>
        <taxon>Bacteria</taxon>
        <taxon>Bacillati</taxon>
        <taxon>Bacillota</taxon>
        <taxon>Clostridia</taxon>
        <taxon>Lachnospirales</taxon>
        <taxon>Lachnospiraceae</taxon>
        <taxon>Eisenbergiella</taxon>
    </lineage>
</organism>
<protein>
    <submittedName>
        <fullName evidence="3">DUF5597 domain-containing protein</fullName>
    </submittedName>
</protein>
<sequence length="580" mass="64315">MKRHTHFTVQGKPFFSIGGQLHNSTGYALGAAGGEKYAQDTRTAFAALKAVGANTAAVPVCWDAFEPEEGKFDCDYVRRIIDRVREHGLHAILLWFASWKNGQMEYAPAWVKADRKRFVRARCKDGTETAALSPFYEENRLQDQRAFCRLMEVIRDYDARTGTVIAVQVENEPGMYAASVRDFSEKGTAAFEGPVPEAVIRAAQECAAQEEQGRQDGALVWTDGTRAVSGYVGRAWKENGCRTEGSWQEVFGSLGAELCMAWGTARYIDAIAEAGKQVYDLFLYVNVWLDGNGEKGWSLAGLDYPSGGAVSRALPIWRAAAEHLDALSPDTYEGDPVSVQRTQALYDREGWAFYVPESGMTAVNASMAIEAAGKHAAIGYHVFGIESFLDEDGKLKERAEAVRHSFVMLENAKELLLRYAGTQKIHTLIQHAGQDSCRLAVGDLVCRASFAGAGPDYAGWVAMDFRHGRDLSGVNRVPVSLEEEMARGLLFQTGEREFYLVGHKVRLFWQKMRMDGSIPANQLNQQHQAYNMELMVIEEGHFEDGVFVADKKRSGDEARHGIWAQYDCGVVHFVLGEQGL</sequence>
<dbReference type="EMBL" id="DXDD01000047">
    <property type="protein sequence ID" value="HIY59781.1"/>
    <property type="molecule type" value="Genomic_DNA"/>
</dbReference>
<dbReference type="InterPro" id="IPR017853">
    <property type="entry name" value="GH"/>
</dbReference>
<proteinExistence type="predicted"/>
<evidence type="ECO:0000313" key="3">
    <source>
        <dbReference type="EMBL" id="HIY59781.1"/>
    </source>
</evidence>
<dbReference type="InterPro" id="IPR040719">
    <property type="entry name" value="DUF5597"/>
</dbReference>
<name>A0A9D1YPB4_9FIRM</name>
<dbReference type="Pfam" id="PF18120">
    <property type="entry name" value="DUF5597"/>
    <property type="match status" value="1"/>
</dbReference>
<evidence type="ECO:0000259" key="1">
    <source>
        <dbReference type="Pfam" id="PF01301"/>
    </source>
</evidence>
<dbReference type="InterPro" id="IPR031330">
    <property type="entry name" value="Gly_Hdrlase_35_cat"/>
</dbReference>